<dbReference type="PROSITE" id="PS00866">
    <property type="entry name" value="CPSASE_1"/>
    <property type="match status" value="1"/>
</dbReference>
<dbReference type="SMART" id="SM01096">
    <property type="entry name" value="CPSase_L_D3"/>
    <property type="match status" value="1"/>
</dbReference>
<dbReference type="PRINTS" id="PR00100">
    <property type="entry name" value="AOTCASE"/>
</dbReference>
<evidence type="ECO:0000256" key="10">
    <source>
        <dbReference type="ARBA" id="ARBA00022723"/>
    </source>
</evidence>
<evidence type="ECO:0000256" key="23">
    <source>
        <dbReference type="PROSITE-ProRule" id="PRU00409"/>
    </source>
</evidence>
<keyword evidence="15" id="KW-0665">Pyrimidine biosynthesis</keyword>
<dbReference type="GO" id="GO:0006221">
    <property type="term" value="P:pyrimidine nucleotide biosynthetic process"/>
    <property type="evidence" value="ECO:0007669"/>
    <property type="project" value="UniProtKB-KW"/>
</dbReference>
<dbReference type="PRINTS" id="PR00102">
    <property type="entry name" value="OTCASE"/>
</dbReference>
<dbReference type="InterPro" id="IPR036897">
    <property type="entry name" value="CarbamoylP_synth_lsu_oligo_sf"/>
</dbReference>
<evidence type="ECO:0000256" key="15">
    <source>
        <dbReference type="ARBA" id="ARBA00022975"/>
    </source>
</evidence>
<evidence type="ECO:0000256" key="1">
    <source>
        <dbReference type="ARBA" id="ARBA00001936"/>
    </source>
</evidence>
<dbReference type="NCBIfam" id="TIGR01369">
    <property type="entry name" value="CPSaseII_lrg"/>
    <property type="match status" value="1"/>
</dbReference>
<evidence type="ECO:0000256" key="12">
    <source>
        <dbReference type="ARBA" id="ARBA00022741"/>
    </source>
</evidence>
<accession>A0A378IQZ6</accession>
<dbReference type="GO" id="GO:0004087">
    <property type="term" value="F:carbamoyl-phosphate synthase (ammonia) activity"/>
    <property type="evidence" value="ECO:0007669"/>
    <property type="project" value="UniProtKB-EC"/>
</dbReference>
<comment type="pathway">
    <text evidence="2">Pyrimidine metabolism; UMP biosynthesis via de novo pathway; (S)-dihydroorotate from bicarbonate: step 1/3.</text>
</comment>
<dbReference type="SUPFAM" id="SSF52440">
    <property type="entry name" value="PreATP-grasp domain"/>
    <property type="match status" value="2"/>
</dbReference>
<dbReference type="Pfam" id="PF02787">
    <property type="entry name" value="CPSase_L_D3"/>
    <property type="match status" value="1"/>
</dbReference>
<keyword evidence="16" id="KW-0464">Manganese</keyword>
<dbReference type="FunFam" id="3.30.470.20:FF:000007">
    <property type="entry name" value="Carbamoyl-phosphate synthase large chain"/>
    <property type="match status" value="1"/>
</dbReference>
<keyword evidence="14" id="KW-0460">Magnesium</keyword>
<comment type="similarity">
    <text evidence="4">Belongs to the aspartate/ornithine carbamoyltransferase superfamily. OTCase family.</text>
</comment>
<evidence type="ECO:0000256" key="9">
    <source>
        <dbReference type="ARBA" id="ARBA00022679"/>
    </source>
</evidence>
<evidence type="ECO:0000256" key="14">
    <source>
        <dbReference type="ARBA" id="ARBA00022842"/>
    </source>
</evidence>
<dbReference type="InterPro" id="IPR002292">
    <property type="entry name" value="Orn/put_carbamltrans"/>
</dbReference>
<keyword evidence="13 23" id="KW-0067">ATP-binding</keyword>
<dbReference type="SUPFAM" id="SSF56059">
    <property type="entry name" value="Glutathione synthetase ATP-binding domain-like"/>
    <property type="match status" value="2"/>
</dbReference>
<evidence type="ECO:0000256" key="6">
    <source>
        <dbReference type="ARBA" id="ARBA00022571"/>
    </source>
</evidence>
<sequence>MPKNTNIKSILVIGSGPINIGQACEFDYSGTQALKALREEGYRVILVNSNPATIMTDPDLADATYIEPITTASVSAIIAKERPDALIATLGGQTSLNCALALHKEGILAQHQVELIGASINAITVAEDRTLFHEKMKEIGLNVPESYSANSLDSAKQIMQNLGLPLIVRSSFTLGGAGAAVVHSEEEAIAAFKQAFSQPGCQEISIDEALIGWKEFELEVVRDKKDNCIVVCGVENFDPLGIHTGDSITVAPIQTLTDDEYQAMRDAAFAVLRAVGVDTGGSNVQFALNPKNGRMVVIEMNPRVSRSSALVSKATGFPIAKIAAKLAVGYTLDELPNEITGGILPASFEPSIDYTVVKIPRFHDEKFNAQDLARGPQMRSVGEVMAIGSTFAESLQHAILSLEINASGFDSLDELDDHALKALLKRHTSTHLWCLAESFRRGFSIEEVHAASFIDPWFLHQIKTIVTMEQNLSGQSLYDLDQTTLLTLKKNGFSDQRLAKLIHSTEAEVRSYRQELGIQPVYKCVDSCAGEFRTATAYLYSTYQQYCESTPGTKSKIMLIGSGPNRIGQGIEFDYVCVKAMQAFAKAGFETIMVNCNPETVSTDYDVADKLYFLPLTYEKVRDVIEHEKPTAVVLQFGGQTPLNLVDKLHQDGVPLLGLTAELVNITEDRDKFRDLIVQLGLKQPKNQAITTLDELDQVLETLGFPLIIRPSFVLGGRGMEIVANKESLVAKLKTLFKTTSHAVLLEEFLTGAIEVDIDAVSDGEDIFIPTVLEHIEAVGVHSGDSACITPPYKLPLAITNLLHKQTKILARALKLKGLMNVQFAVKGAEVFLIEVNPRASRTTPFICKATGIPLIEIAVNCMLGISLKEQCCLTPAALPYYCVKEAVLPFRKFSTSTPLLSPEMKGTGEVMGIGLTPHEAYLKAQIAAGNHCDEQNAKIVFTSGFAKNDPLLITLANAGFTLIDELQPGKNPDLILVVDAHLDFLSFALQHHIPYASTYEASAMMVQSLCHNRAEEPFVKPLQKLYQQIRHPSKTRHVLTGMELNKQDILAILTLAKLVKEKPENYSAALLHKNLAMIFEKPSFRTRLSFSLAMQSLGGTAVESVSTTRKSEEPRDLVRVLNGYCDFIMVRTHDDQGLEEMATYANVPIINGLSALYHPCQILADLLTLQEYFGTLAGLTLAYIGDGNNILHSLLLMAPQLGITINYCCPAANQPNEVLLAKSMEATPGMIHRHSTPETAVRDAHAIYTDVWTSMGFEQETDETSFTEFQVNEKLMAHAKPEAIFMHCMPMVRGKEVSVTLPDEPAAALFTQSENRLHVQKHCCFFYMRNAHKDLST</sequence>
<keyword evidence="6" id="KW-0055">Arginine biosynthesis</keyword>
<evidence type="ECO:0000256" key="5">
    <source>
        <dbReference type="ARBA" id="ARBA00009799"/>
    </source>
</evidence>
<evidence type="ECO:0000313" key="25">
    <source>
        <dbReference type="EMBL" id="STX37282.1"/>
    </source>
</evidence>
<dbReference type="InterPro" id="IPR036901">
    <property type="entry name" value="Asp/Orn_carbamoylTrfase_sf"/>
</dbReference>
<dbReference type="FunFam" id="3.40.50.20:FF:000001">
    <property type="entry name" value="Carbamoyl-phosphate synthase large chain"/>
    <property type="match status" value="2"/>
</dbReference>
<dbReference type="FunFam" id="3.30.470.20:FF:000026">
    <property type="entry name" value="Carbamoyl-phosphate synthase large chain"/>
    <property type="match status" value="1"/>
</dbReference>
<keyword evidence="7 25" id="KW-0436">Ligase</keyword>
<evidence type="ECO:0000256" key="20">
    <source>
        <dbReference type="ARBA" id="ARBA00057223"/>
    </source>
</evidence>
<evidence type="ECO:0000256" key="3">
    <source>
        <dbReference type="ARBA" id="ARBA00005077"/>
    </source>
</evidence>
<dbReference type="PROSITE" id="PS51257">
    <property type="entry name" value="PROKAR_LIPOPROTEIN"/>
    <property type="match status" value="1"/>
</dbReference>
<feature type="domain" description="ATP-grasp" evidence="24">
    <location>
        <begin position="133"/>
        <end position="328"/>
    </location>
</feature>
<name>A0A378IQZ6_9GAMM</name>
<keyword evidence="9" id="KW-0808">Transferase</keyword>
<evidence type="ECO:0000256" key="2">
    <source>
        <dbReference type="ARBA" id="ARBA00004812"/>
    </source>
</evidence>
<dbReference type="Pfam" id="PF00185">
    <property type="entry name" value="OTCace"/>
    <property type="match status" value="1"/>
</dbReference>
<evidence type="ECO:0000256" key="22">
    <source>
        <dbReference type="NCBIfam" id="TIGR00658"/>
    </source>
</evidence>
<dbReference type="PANTHER" id="PTHR11405">
    <property type="entry name" value="CARBAMOYLTRANSFERASE FAMILY MEMBER"/>
    <property type="match status" value="1"/>
</dbReference>
<dbReference type="Pfam" id="PF02729">
    <property type="entry name" value="OTCace_N"/>
    <property type="match status" value="1"/>
</dbReference>
<organism evidence="25 26">
    <name type="scientific">Legionella feeleii</name>
    <dbReference type="NCBI Taxonomy" id="453"/>
    <lineage>
        <taxon>Bacteria</taxon>
        <taxon>Pseudomonadati</taxon>
        <taxon>Pseudomonadota</taxon>
        <taxon>Gammaproteobacteria</taxon>
        <taxon>Legionellales</taxon>
        <taxon>Legionellaceae</taxon>
        <taxon>Legionella</taxon>
    </lineage>
</organism>
<comment type="catalytic activity">
    <reaction evidence="18">
        <text>carbamoyl phosphate + L-ornithine = L-citrulline + phosphate + H(+)</text>
        <dbReference type="Rhea" id="RHEA:19513"/>
        <dbReference type="ChEBI" id="CHEBI:15378"/>
        <dbReference type="ChEBI" id="CHEBI:43474"/>
        <dbReference type="ChEBI" id="CHEBI:46911"/>
        <dbReference type="ChEBI" id="CHEBI:57743"/>
        <dbReference type="ChEBI" id="CHEBI:58228"/>
        <dbReference type="EC" id="2.1.3.3"/>
    </reaction>
</comment>
<dbReference type="FunFam" id="3.40.50.1370:FF:000008">
    <property type="entry name" value="Ornithine carbamoyltransferase"/>
    <property type="match status" value="1"/>
</dbReference>
<dbReference type="FunFam" id="1.10.1030.10:FF:000002">
    <property type="entry name" value="Carbamoyl-phosphate synthase large chain"/>
    <property type="match status" value="1"/>
</dbReference>
<comment type="subunit">
    <text evidence="21">Composed of two chains; the small (or glutamine) chain promotes the hydrolysis of glutamine to ammonia, which is used by the large (or ammonia) chain to synthesize carbamoyl phosphate. Tetramer of heterodimers (alpha,beta)4.</text>
</comment>
<comment type="pathway">
    <text evidence="3">Amino-acid biosynthesis; L-arginine biosynthesis; carbamoyl phosphate from bicarbonate: step 1/1.</text>
</comment>
<dbReference type="NCBIfam" id="NF001986">
    <property type="entry name" value="PRK00779.1"/>
    <property type="match status" value="1"/>
</dbReference>
<dbReference type="NCBIfam" id="TIGR00658">
    <property type="entry name" value="orni_carb_tr"/>
    <property type="match status" value="1"/>
</dbReference>
<dbReference type="GO" id="GO:0006541">
    <property type="term" value="P:glutamine metabolic process"/>
    <property type="evidence" value="ECO:0007669"/>
    <property type="project" value="TreeGrafter"/>
</dbReference>
<gene>
    <name evidence="25" type="primary">carB_1</name>
    <name evidence="25" type="ORF">NCTC11978_00444</name>
</gene>
<evidence type="ECO:0000256" key="8">
    <source>
        <dbReference type="ARBA" id="ARBA00022605"/>
    </source>
</evidence>
<dbReference type="Proteomes" id="UP000254033">
    <property type="component" value="Unassembled WGS sequence"/>
</dbReference>
<keyword evidence="12 23" id="KW-0547">Nucleotide-binding</keyword>
<dbReference type="NCBIfam" id="NF009455">
    <property type="entry name" value="PRK12815.1"/>
    <property type="match status" value="1"/>
</dbReference>
<dbReference type="Gene3D" id="1.10.1030.10">
    <property type="entry name" value="Carbamoyl-phosphate synthetase, large subunit oligomerisation domain"/>
    <property type="match status" value="1"/>
</dbReference>
<dbReference type="SUPFAM" id="SSF53671">
    <property type="entry name" value="Aspartate/ornithine carbamoyltransferase"/>
    <property type="match status" value="1"/>
</dbReference>
<comment type="function">
    <text evidence="20">Large subunit of the glutamine-dependent carbamoyl phosphate synthetase (CPSase). CPSase catalyzes the formation of carbamoyl phosphate from the ammonia moiety of glutamine, carbonate, and phosphate donated by ATP, constituting the first step of 2 biosynthetic pathways, one leading to arginine and/or urea and the other to pyrimidine nucleotides. The large subunit (synthetase) binds the substrates ammonia (free or transferred from glutamine from the small subunit), hydrogencarbonate and ATP and carries out an ATP-coupled ligase reaction, activating hydrogencarbonate by forming carboxy phosphate which reacts with ammonia to form carbamoyl phosphate.</text>
</comment>
<dbReference type="GO" id="GO:0016597">
    <property type="term" value="F:amino acid binding"/>
    <property type="evidence" value="ECO:0007669"/>
    <property type="project" value="InterPro"/>
</dbReference>
<dbReference type="InterPro" id="IPR006132">
    <property type="entry name" value="Asp/Orn_carbamoyltranf_P-bd"/>
</dbReference>
<protein>
    <recommendedName>
        <fullName evidence="22">Ornithine carbamoyltransferase</fullName>
        <ecNumber evidence="22">2.1.3.3</ecNumber>
    </recommendedName>
</protein>
<proteinExistence type="inferred from homology"/>
<evidence type="ECO:0000256" key="4">
    <source>
        <dbReference type="ARBA" id="ARBA00007805"/>
    </source>
</evidence>
<comment type="catalytic activity">
    <reaction evidence="19">
        <text>hydrogencarbonate + L-glutamine + 2 ATP + H2O = carbamoyl phosphate + L-glutamate + 2 ADP + phosphate + 2 H(+)</text>
        <dbReference type="Rhea" id="RHEA:18633"/>
        <dbReference type="ChEBI" id="CHEBI:15377"/>
        <dbReference type="ChEBI" id="CHEBI:15378"/>
        <dbReference type="ChEBI" id="CHEBI:17544"/>
        <dbReference type="ChEBI" id="CHEBI:29985"/>
        <dbReference type="ChEBI" id="CHEBI:30616"/>
        <dbReference type="ChEBI" id="CHEBI:43474"/>
        <dbReference type="ChEBI" id="CHEBI:58228"/>
        <dbReference type="ChEBI" id="CHEBI:58359"/>
        <dbReference type="ChEBI" id="CHEBI:456216"/>
        <dbReference type="EC" id="6.3.5.5"/>
    </reaction>
</comment>
<evidence type="ECO:0000256" key="19">
    <source>
        <dbReference type="ARBA" id="ARBA00048816"/>
    </source>
</evidence>
<dbReference type="InterPro" id="IPR005480">
    <property type="entry name" value="CPSase_lsu_oligo"/>
</dbReference>
<evidence type="ECO:0000256" key="17">
    <source>
        <dbReference type="ARBA" id="ARBA00047359"/>
    </source>
</evidence>
<comment type="cofactor">
    <cofactor evidence="1">
        <name>Mn(2+)</name>
        <dbReference type="ChEBI" id="CHEBI:29035"/>
    </cofactor>
</comment>
<dbReference type="EC" id="2.1.3.3" evidence="22"/>
<dbReference type="PANTHER" id="PTHR11405:SF53">
    <property type="entry name" value="CARBAMOYL-PHOSPHATE SYNTHASE [AMMONIA], MITOCHONDRIAL"/>
    <property type="match status" value="1"/>
</dbReference>
<dbReference type="Pfam" id="PF02786">
    <property type="entry name" value="CPSase_L_D2"/>
    <property type="match status" value="2"/>
</dbReference>
<dbReference type="InterPro" id="IPR006130">
    <property type="entry name" value="Asp/Orn_carbamoylTrfase"/>
</dbReference>
<dbReference type="PRINTS" id="PR00098">
    <property type="entry name" value="CPSASE"/>
</dbReference>
<dbReference type="InterPro" id="IPR005483">
    <property type="entry name" value="CPSase_dom"/>
</dbReference>
<comment type="similarity">
    <text evidence="5">Belongs to the CarB family.</text>
</comment>
<dbReference type="InterPro" id="IPR006275">
    <property type="entry name" value="CPSase_lsu"/>
</dbReference>
<dbReference type="Pfam" id="PF25596">
    <property type="entry name" value="CPSase_L_D1"/>
    <property type="match status" value="2"/>
</dbReference>
<evidence type="ECO:0000256" key="7">
    <source>
        <dbReference type="ARBA" id="ARBA00022598"/>
    </source>
</evidence>
<dbReference type="InterPro" id="IPR005479">
    <property type="entry name" value="CPAse_ATP-bd"/>
</dbReference>
<dbReference type="InterPro" id="IPR058047">
    <property type="entry name" value="CPSase_preATP-grasp"/>
</dbReference>
<dbReference type="GO" id="GO:0042450">
    <property type="term" value="P:L-arginine biosynthetic process via ornithine"/>
    <property type="evidence" value="ECO:0007669"/>
    <property type="project" value="UniProtKB-UniRule"/>
</dbReference>
<keyword evidence="10" id="KW-0479">Metal-binding</keyword>
<dbReference type="InterPro" id="IPR011761">
    <property type="entry name" value="ATP-grasp"/>
</dbReference>
<dbReference type="NCBIfam" id="NF003671">
    <property type="entry name" value="PRK05294.1"/>
    <property type="match status" value="1"/>
</dbReference>
<evidence type="ECO:0000313" key="26">
    <source>
        <dbReference type="Proteomes" id="UP000254033"/>
    </source>
</evidence>
<evidence type="ECO:0000259" key="24">
    <source>
        <dbReference type="PROSITE" id="PS50975"/>
    </source>
</evidence>
<evidence type="ECO:0000256" key="18">
    <source>
        <dbReference type="ARBA" id="ARBA00048772"/>
    </source>
</evidence>
<comment type="catalytic activity">
    <reaction evidence="17">
        <text>hydrogencarbonate + NH4(+) + 2 ATP = carbamoyl phosphate + 2 ADP + phosphate + 2 H(+)</text>
        <dbReference type="Rhea" id="RHEA:18029"/>
        <dbReference type="ChEBI" id="CHEBI:15378"/>
        <dbReference type="ChEBI" id="CHEBI:17544"/>
        <dbReference type="ChEBI" id="CHEBI:28938"/>
        <dbReference type="ChEBI" id="CHEBI:30616"/>
        <dbReference type="ChEBI" id="CHEBI:43474"/>
        <dbReference type="ChEBI" id="CHEBI:58228"/>
        <dbReference type="ChEBI" id="CHEBI:456216"/>
        <dbReference type="EC" id="6.3.4.16"/>
    </reaction>
</comment>
<keyword evidence="11" id="KW-0677">Repeat</keyword>
<evidence type="ECO:0000256" key="16">
    <source>
        <dbReference type="ARBA" id="ARBA00023211"/>
    </source>
</evidence>
<dbReference type="Gene3D" id="3.30.470.20">
    <property type="entry name" value="ATP-grasp fold, B domain"/>
    <property type="match status" value="2"/>
</dbReference>
<dbReference type="RefSeq" id="WP_115174426.1">
    <property type="nucleotide sequence ID" value="NZ_UGNY01000001.1"/>
</dbReference>
<dbReference type="PROSITE" id="PS50975">
    <property type="entry name" value="ATP_GRASP"/>
    <property type="match status" value="2"/>
</dbReference>
<dbReference type="Gene3D" id="3.40.50.1370">
    <property type="entry name" value="Aspartate/ornithine carbamoyltransferase"/>
    <property type="match status" value="2"/>
</dbReference>
<dbReference type="GO" id="GO:0004585">
    <property type="term" value="F:ornithine carbamoyltransferase activity"/>
    <property type="evidence" value="ECO:0007669"/>
    <property type="project" value="UniProtKB-UniRule"/>
</dbReference>
<dbReference type="Gene3D" id="3.40.50.20">
    <property type="match status" value="2"/>
</dbReference>
<dbReference type="SUPFAM" id="SSF48108">
    <property type="entry name" value="Carbamoyl phosphate synthetase, large subunit connection domain"/>
    <property type="match status" value="1"/>
</dbReference>
<dbReference type="PROSITE" id="PS00867">
    <property type="entry name" value="CPSASE_2"/>
    <property type="match status" value="2"/>
</dbReference>
<dbReference type="GO" id="GO:0005737">
    <property type="term" value="C:cytoplasm"/>
    <property type="evidence" value="ECO:0007669"/>
    <property type="project" value="TreeGrafter"/>
</dbReference>
<evidence type="ECO:0000256" key="13">
    <source>
        <dbReference type="ARBA" id="ARBA00022840"/>
    </source>
</evidence>
<evidence type="ECO:0000256" key="21">
    <source>
        <dbReference type="ARBA" id="ARBA00062056"/>
    </source>
</evidence>
<feature type="domain" description="ATP-grasp" evidence="24">
    <location>
        <begin position="674"/>
        <end position="864"/>
    </location>
</feature>
<dbReference type="InterPro" id="IPR016185">
    <property type="entry name" value="PreATP-grasp_dom_sf"/>
</dbReference>
<dbReference type="InterPro" id="IPR006131">
    <property type="entry name" value="Asp_carbamoyltransf_Asp/Orn-bd"/>
</dbReference>
<reference evidence="25 26" key="1">
    <citation type="submission" date="2018-06" db="EMBL/GenBank/DDBJ databases">
        <authorList>
            <consortium name="Pathogen Informatics"/>
            <person name="Doyle S."/>
        </authorList>
    </citation>
    <scope>NUCLEOTIDE SEQUENCE [LARGE SCALE GENOMIC DNA]</scope>
    <source>
        <strain evidence="25 26">NCTC11978</strain>
    </source>
</reference>
<evidence type="ECO:0000256" key="11">
    <source>
        <dbReference type="ARBA" id="ARBA00022737"/>
    </source>
</evidence>
<keyword evidence="8" id="KW-0028">Amino-acid biosynthesis</keyword>
<dbReference type="GO" id="GO:0005524">
    <property type="term" value="F:ATP binding"/>
    <property type="evidence" value="ECO:0007669"/>
    <property type="project" value="UniProtKB-UniRule"/>
</dbReference>
<dbReference type="GO" id="GO:0046872">
    <property type="term" value="F:metal ion binding"/>
    <property type="evidence" value="ECO:0007669"/>
    <property type="project" value="UniProtKB-KW"/>
</dbReference>
<dbReference type="GO" id="GO:0004088">
    <property type="term" value="F:carbamoyl-phosphate synthase (glutamine-hydrolyzing) activity"/>
    <property type="evidence" value="ECO:0007669"/>
    <property type="project" value="UniProtKB-EC"/>
</dbReference>
<dbReference type="EMBL" id="UGNY01000001">
    <property type="protein sequence ID" value="STX37282.1"/>
    <property type="molecule type" value="Genomic_DNA"/>
</dbReference>